<gene>
    <name evidence="1" type="ORF">CH35J_003703</name>
</gene>
<dbReference type="Proteomes" id="UP000305883">
    <property type="component" value="Unassembled WGS sequence"/>
</dbReference>
<comment type="caution">
    <text evidence="1">The sequence shown here is derived from an EMBL/GenBank/DDBJ whole genome shotgun (WGS) entry which is preliminary data.</text>
</comment>
<evidence type="ECO:0000313" key="2">
    <source>
        <dbReference type="Proteomes" id="UP000305883"/>
    </source>
</evidence>
<accession>A0A4T0W9B3</accession>
<dbReference type="AlphaFoldDB" id="A0A4T0W9B3"/>
<dbReference type="EMBL" id="MWPZ01000003">
    <property type="protein sequence ID" value="TID02035.1"/>
    <property type="molecule type" value="Genomic_DNA"/>
</dbReference>
<name>A0A4T0W9B3_9PEZI</name>
<sequence length="158" mass="17092">MVSMTAWPYVLSGFLVDQTTRAGTRRSMSTGRQGPMPEPVATRTIFLKSGATASTPEAGVPRVQMEVGGFSMMRLVQSPALETTMEKPLPLGSGIAAKACHSTMGRSVMRTPREVQGPGVQKSKCRRTACLERGSGTTLTRRRRIHGRAMLSVVRATR</sequence>
<proteinExistence type="predicted"/>
<organism evidence="1 2">
    <name type="scientific">Colletotrichum higginsianum</name>
    <dbReference type="NCBI Taxonomy" id="80884"/>
    <lineage>
        <taxon>Eukaryota</taxon>
        <taxon>Fungi</taxon>
        <taxon>Dikarya</taxon>
        <taxon>Ascomycota</taxon>
        <taxon>Pezizomycotina</taxon>
        <taxon>Sordariomycetes</taxon>
        <taxon>Hypocreomycetidae</taxon>
        <taxon>Glomerellales</taxon>
        <taxon>Glomerellaceae</taxon>
        <taxon>Colletotrichum</taxon>
        <taxon>Colletotrichum destructivum species complex</taxon>
    </lineage>
</organism>
<evidence type="ECO:0000313" key="1">
    <source>
        <dbReference type="EMBL" id="TID02035.1"/>
    </source>
</evidence>
<reference evidence="1 2" key="1">
    <citation type="journal article" date="2019" name="Genome Biol. Evol.">
        <title>Genomic Plasticity Mediated by Transposable Elements in the Plant Pathogenic Fungus Colletotrichum higginsianum.</title>
        <authorList>
            <person name="Tsushima A."/>
            <person name="Gan P."/>
            <person name="Kumakura N."/>
            <person name="Narusaka M."/>
            <person name="Takano Y."/>
            <person name="Narusaka Y."/>
            <person name="Shirasu K."/>
        </authorList>
    </citation>
    <scope>NUCLEOTIDE SEQUENCE [LARGE SCALE GENOMIC DNA]</scope>
    <source>
        <strain evidence="1 2">MAFF305635-RFP</strain>
    </source>
</reference>
<protein>
    <submittedName>
        <fullName evidence="1">Uncharacterized protein</fullName>
    </submittedName>
</protein>